<dbReference type="AlphaFoldDB" id="A0A369CAU9"/>
<reference evidence="2 3" key="1">
    <citation type="submission" date="2018-07" db="EMBL/GenBank/DDBJ databases">
        <title>Genomic Encyclopedia of Type Strains, Phase IV (KMG-IV): sequencing the most valuable type-strain genomes for metagenomic binning, comparative biology and taxonomic classification.</title>
        <authorList>
            <person name="Goeker M."/>
        </authorList>
    </citation>
    <scope>NUCLEOTIDE SEQUENCE [LARGE SCALE GENOMIC DNA]</scope>
    <source>
        <strain evidence="2 3">DSM 26407</strain>
    </source>
</reference>
<organism evidence="2 3">
    <name type="scientific">Thioalbus denitrificans</name>
    <dbReference type="NCBI Taxonomy" id="547122"/>
    <lineage>
        <taxon>Bacteria</taxon>
        <taxon>Pseudomonadati</taxon>
        <taxon>Pseudomonadota</taxon>
        <taxon>Gammaproteobacteria</taxon>
        <taxon>Chromatiales</taxon>
        <taxon>Ectothiorhodospiraceae</taxon>
        <taxon>Thioalbus</taxon>
    </lineage>
</organism>
<accession>A0A369CAU9</accession>
<name>A0A369CAU9_9GAMM</name>
<dbReference type="Pfam" id="PF01874">
    <property type="entry name" value="CitG"/>
    <property type="match status" value="1"/>
</dbReference>
<evidence type="ECO:0000313" key="2">
    <source>
        <dbReference type="EMBL" id="RCX30225.1"/>
    </source>
</evidence>
<dbReference type="GO" id="GO:0046917">
    <property type="term" value="F:triphosphoribosyl-dephospho-CoA synthase activity"/>
    <property type="evidence" value="ECO:0007669"/>
    <property type="project" value="InterPro"/>
</dbReference>
<comment type="caution">
    <text evidence="2">The sequence shown here is derived from an EMBL/GenBank/DDBJ whole genome shotgun (WGS) entry which is preliminary data.</text>
</comment>
<dbReference type="GO" id="GO:0005524">
    <property type="term" value="F:ATP binding"/>
    <property type="evidence" value="ECO:0007669"/>
    <property type="project" value="InterPro"/>
</dbReference>
<dbReference type="PANTHER" id="PTHR42280">
    <property type="entry name" value="CITG FAMILY PROTEIN"/>
    <property type="match status" value="1"/>
</dbReference>
<feature type="region of interest" description="Disordered" evidence="1">
    <location>
        <begin position="278"/>
        <end position="311"/>
    </location>
</feature>
<feature type="compositionally biased region" description="Basic and acidic residues" evidence="1">
    <location>
        <begin position="302"/>
        <end position="311"/>
    </location>
</feature>
<protein>
    <submittedName>
        <fullName evidence="2">Triphosphoribosyl-dephospho-CoA synthase</fullName>
    </submittedName>
</protein>
<sequence>MSARRLRAAYLEACRLDLAALKPGNVGWHAPGHGMAPRDFLLSARVSAAALTRAGAGLGGRIEAAVAATRAAVGCNTNLGILLLCAPLLEAGPAEGPEQLRRRLQAALARCGVAECEAVYRAIRQAAPGGLGRSPRHDVHGPARTGLVTAMAAAAARDRIARQYATGFADLFGYALPRLRRHLARWGDRAWAASALYLDLLGRYPDSHVARRHGAAAAERLRRRMAPHARALAASTRPAARRARLLALDRTLKKRGINPGTTADLTVATLLAERLTSGRRQPIPIPGREPGEVPAPAVPRPLNERGARQWQ</sequence>
<keyword evidence="3" id="KW-1185">Reference proteome</keyword>
<proteinExistence type="predicted"/>
<gene>
    <name evidence="2" type="ORF">DFQ59_10557</name>
</gene>
<dbReference type="EMBL" id="QPJY01000005">
    <property type="protein sequence ID" value="RCX30225.1"/>
    <property type="molecule type" value="Genomic_DNA"/>
</dbReference>
<evidence type="ECO:0000313" key="3">
    <source>
        <dbReference type="Proteomes" id="UP000252707"/>
    </source>
</evidence>
<evidence type="ECO:0000256" key="1">
    <source>
        <dbReference type="SAM" id="MobiDB-lite"/>
    </source>
</evidence>
<dbReference type="Gene3D" id="1.10.4200.10">
    <property type="entry name" value="Triphosphoribosyl-dephospho-CoA protein"/>
    <property type="match status" value="1"/>
</dbReference>
<dbReference type="RefSeq" id="WP_211314907.1">
    <property type="nucleotide sequence ID" value="NZ_QPJY01000005.1"/>
</dbReference>
<dbReference type="InterPro" id="IPR002736">
    <property type="entry name" value="CitG"/>
</dbReference>
<dbReference type="PANTHER" id="PTHR42280:SF1">
    <property type="entry name" value="CITG FAMILY PROTEIN"/>
    <property type="match status" value="1"/>
</dbReference>
<dbReference type="Proteomes" id="UP000252707">
    <property type="component" value="Unassembled WGS sequence"/>
</dbReference>